<sequence>MYATTPDTRTPRELAEELNAMRHDMLDAADRAELVTDHEERLRAATQVAFVATLAFAGNPDYIALALSWLDAGRRMLSVWETRDMDAVHASRLARRESSEAAQ</sequence>
<evidence type="ECO:0000313" key="2">
    <source>
        <dbReference type="Proteomes" id="UP000288547"/>
    </source>
</evidence>
<gene>
    <name evidence="1" type="ORF">ELQ90_03045</name>
</gene>
<proteinExistence type="predicted"/>
<dbReference type="Proteomes" id="UP000288547">
    <property type="component" value="Unassembled WGS sequence"/>
</dbReference>
<reference evidence="1 2" key="1">
    <citation type="submission" date="2018-12" db="EMBL/GenBank/DDBJ databases">
        <authorList>
            <person name="Li F."/>
        </authorList>
    </citation>
    <scope>NUCLEOTIDE SEQUENCE [LARGE SCALE GENOMIC DNA]</scope>
    <source>
        <strain evidence="1 2">11W25H-1</strain>
    </source>
</reference>
<dbReference type="AlphaFoldDB" id="A0A444PYH6"/>
<comment type="caution">
    <text evidence="1">The sequence shown here is derived from an EMBL/GenBank/DDBJ whole genome shotgun (WGS) entry which is preliminary data.</text>
</comment>
<dbReference type="EMBL" id="RZNB01000001">
    <property type="protein sequence ID" value="RWZ52926.1"/>
    <property type="molecule type" value="Genomic_DNA"/>
</dbReference>
<evidence type="ECO:0000313" key="1">
    <source>
        <dbReference type="EMBL" id="RWZ52926.1"/>
    </source>
</evidence>
<keyword evidence="2" id="KW-1185">Reference proteome</keyword>
<name>A0A444PYH6_9MICO</name>
<protein>
    <submittedName>
        <fullName evidence="1">Uncharacterized protein</fullName>
    </submittedName>
</protein>
<organism evidence="1 2">
    <name type="scientific">Labedella phragmitis</name>
    <dbReference type="NCBI Taxonomy" id="2498849"/>
    <lineage>
        <taxon>Bacteria</taxon>
        <taxon>Bacillati</taxon>
        <taxon>Actinomycetota</taxon>
        <taxon>Actinomycetes</taxon>
        <taxon>Micrococcales</taxon>
        <taxon>Microbacteriaceae</taxon>
        <taxon>Labedella</taxon>
    </lineage>
</organism>
<dbReference type="RefSeq" id="WP_128493769.1">
    <property type="nucleotide sequence ID" value="NZ_RZNB01000001.1"/>
</dbReference>
<accession>A0A444PYH6</accession>